<accession>A0ABT1SY84</accession>
<keyword evidence="3" id="KW-1185">Reference proteome</keyword>
<reference evidence="2 3" key="1">
    <citation type="submission" date="2022-07" db="EMBL/GenBank/DDBJ databases">
        <title>Mucilaginibacter sp. JC4.</title>
        <authorList>
            <person name="Le V."/>
            <person name="Ko S.-R."/>
            <person name="Ahn C.-Y."/>
            <person name="Oh H.-M."/>
        </authorList>
    </citation>
    <scope>NUCLEOTIDE SEQUENCE [LARGE SCALE GENOMIC DNA]</scope>
    <source>
        <strain evidence="2 3">JC4</strain>
    </source>
</reference>
<name>A0ABT1SY84_9SPHI</name>
<comment type="caution">
    <text evidence="2">The sequence shown here is derived from an EMBL/GenBank/DDBJ whole genome shotgun (WGS) entry which is preliminary data.</text>
</comment>
<feature type="region of interest" description="Disordered" evidence="1">
    <location>
        <begin position="216"/>
        <end position="252"/>
    </location>
</feature>
<gene>
    <name evidence="2" type="ORF">NPE20_05080</name>
</gene>
<dbReference type="EMBL" id="JANHOH010000001">
    <property type="protein sequence ID" value="MCQ6957315.1"/>
    <property type="molecule type" value="Genomic_DNA"/>
</dbReference>
<feature type="compositionally biased region" description="Basic residues" evidence="1">
    <location>
        <begin position="243"/>
        <end position="252"/>
    </location>
</feature>
<sequence>MNTENLSYLQKQLLNLGFGEQLNEELEKNIKSGKKEFTLTTDQEYNKQNVDYTLHYKAGDNNEMYFFNKYDASLRDKEMQQTFYINKGSSITAKESYNLMEGRAVHKQLENLEGEKYNAWIILDKENKTENGNFKLRSFSENWNYKPERAIDKMDIVGINDEGAREKLMKSLEKGNRHQVTAMKDGKEVKLYLEANPAEHRVNLTNWKGEAQQLEHYKKPELKNDVKKDQKQAQTAEDAPEKKQRKSAKMKV</sequence>
<evidence type="ECO:0000256" key="1">
    <source>
        <dbReference type="SAM" id="MobiDB-lite"/>
    </source>
</evidence>
<evidence type="ECO:0000313" key="3">
    <source>
        <dbReference type="Proteomes" id="UP001204376"/>
    </source>
</evidence>
<organism evidence="2 3">
    <name type="scientific">Mucilaginibacter aquariorum</name>
    <dbReference type="NCBI Taxonomy" id="2967225"/>
    <lineage>
        <taxon>Bacteria</taxon>
        <taxon>Pseudomonadati</taxon>
        <taxon>Bacteroidota</taxon>
        <taxon>Sphingobacteriia</taxon>
        <taxon>Sphingobacteriales</taxon>
        <taxon>Sphingobacteriaceae</taxon>
        <taxon>Mucilaginibacter</taxon>
    </lineage>
</organism>
<evidence type="ECO:0000313" key="2">
    <source>
        <dbReference type="EMBL" id="MCQ6957315.1"/>
    </source>
</evidence>
<proteinExistence type="predicted"/>
<feature type="compositionally biased region" description="Basic and acidic residues" evidence="1">
    <location>
        <begin position="216"/>
        <end position="231"/>
    </location>
</feature>
<evidence type="ECO:0008006" key="4">
    <source>
        <dbReference type="Google" id="ProtNLM"/>
    </source>
</evidence>
<protein>
    <recommendedName>
        <fullName evidence="4">DUF3945 domain-containing protein</fullName>
    </recommendedName>
</protein>
<dbReference type="Proteomes" id="UP001204376">
    <property type="component" value="Unassembled WGS sequence"/>
</dbReference>
<dbReference type="RefSeq" id="WP_256537522.1">
    <property type="nucleotide sequence ID" value="NZ_JANHOH010000001.1"/>
</dbReference>